<dbReference type="EMBL" id="FZOH01000010">
    <property type="protein sequence ID" value="SNS90006.1"/>
    <property type="molecule type" value="Genomic_DNA"/>
</dbReference>
<feature type="domain" description="VTT" evidence="8">
    <location>
        <begin position="55"/>
        <end position="171"/>
    </location>
</feature>
<evidence type="ECO:0000256" key="2">
    <source>
        <dbReference type="ARBA" id="ARBA00008640"/>
    </source>
</evidence>
<evidence type="ECO:0000256" key="4">
    <source>
        <dbReference type="ARBA" id="ARBA00022692"/>
    </source>
</evidence>
<keyword evidence="4 7" id="KW-0812">Transmembrane</keyword>
<dbReference type="GO" id="GO:0005886">
    <property type="term" value="C:plasma membrane"/>
    <property type="evidence" value="ECO:0007669"/>
    <property type="project" value="UniProtKB-SubCell"/>
</dbReference>
<dbReference type="AlphaFoldDB" id="A0A239I7Z1"/>
<organism evidence="9 10">
    <name type="scientific">Geodermatophilus saharensis</name>
    <dbReference type="NCBI Taxonomy" id="1137994"/>
    <lineage>
        <taxon>Bacteria</taxon>
        <taxon>Bacillati</taxon>
        <taxon>Actinomycetota</taxon>
        <taxon>Actinomycetes</taxon>
        <taxon>Geodermatophilales</taxon>
        <taxon>Geodermatophilaceae</taxon>
        <taxon>Geodermatophilus</taxon>
    </lineage>
</organism>
<feature type="transmembrane region" description="Helical" evidence="7">
    <location>
        <begin position="183"/>
        <end position="204"/>
    </location>
</feature>
<dbReference type="PANTHER" id="PTHR12677">
    <property type="entry name" value="GOLGI APPARATUS MEMBRANE PROTEIN TVP38-RELATED"/>
    <property type="match status" value="1"/>
</dbReference>
<keyword evidence="5 7" id="KW-1133">Transmembrane helix</keyword>
<evidence type="ECO:0000313" key="9">
    <source>
        <dbReference type="EMBL" id="SNS90006.1"/>
    </source>
</evidence>
<evidence type="ECO:0000256" key="5">
    <source>
        <dbReference type="ARBA" id="ARBA00022989"/>
    </source>
</evidence>
<reference evidence="10" key="1">
    <citation type="submission" date="2017-06" db="EMBL/GenBank/DDBJ databases">
        <authorList>
            <person name="Varghese N."/>
            <person name="Submissions S."/>
        </authorList>
    </citation>
    <scope>NUCLEOTIDE SEQUENCE [LARGE SCALE GENOMIC DNA]</scope>
    <source>
        <strain evidence="10">DSM 45423</strain>
    </source>
</reference>
<dbReference type="Proteomes" id="UP000198386">
    <property type="component" value="Unassembled WGS sequence"/>
</dbReference>
<comment type="subcellular location">
    <subcellularLocation>
        <location evidence="1 7">Cell membrane</location>
        <topology evidence="1 7">Multi-pass membrane protein</topology>
    </subcellularLocation>
</comment>
<evidence type="ECO:0000256" key="3">
    <source>
        <dbReference type="ARBA" id="ARBA00022475"/>
    </source>
</evidence>
<dbReference type="PANTHER" id="PTHR12677:SF59">
    <property type="entry name" value="GOLGI APPARATUS MEMBRANE PROTEIN TVP38-RELATED"/>
    <property type="match status" value="1"/>
</dbReference>
<keyword evidence="3 7" id="KW-1003">Cell membrane</keyword>
<gene>
    <name evidence="9" type="ORF">SAMN04488107_4232</name>
</gene>
<accession>A0A239I7Z1</accession>
<dbReference type="InterPro" id="IPR015414">
    <property type="entry name" value="TMEM64"/>
</dbReference>
<evidence type="ECO:0000256" key="6">
    <source>
        <dbReference type="ARBA" id="ARBA00023136"/>
    </source>
</evidence>
<dbReference type="InterPro" id="IPR032816">
    <property type="entry name" value="VTT_dom"/>
</dbReference>
<evidence type="ECO:0000256" key="7">
    <source>
        <dbReference type="RuleBase" id="RU366058"/>
    </source>
</evidence>
<keyword evidence="10" id="KW-1185">Reference proteome</keyword>
<feature type="transmembrane region" description="Helical" evidence="7">
    <location>
        <begin position="35"/>
        <end position="55"/>
    </location>
</feature>
<dbReference type="Pfam" id="PF09335">
    <property type="entry name" value="VTT_dom"/>
    <property type="match status" value="1"/>
</dbReference>
<comment type="similarity">
    <text evidence="2 7">Belongs to the TVP38/TMEM64 family.</text>
</comment>
<feature type="transmembrane region" description="Helical" evidence="7">
    <location>
        <begin position="62"/>
        <end position="91"/>
    </location>
</feature>
<proteinExistence type="inferred from homology"/>
<evidence type="ECO:0000256" key="1">
    <source>
        <dbReference type="ARBA" id="ARBA00004651"/>
    </source>
</evidence>
<evidence type="ECO:0000259" key="8">
    <source>
        <dbReference type="Pfam" id="PF09335"/>
    </source>
</evidence>
<keyword evidence="6 7" id="KW-0472">Membrane</keyword>
<name>A0A239I7Z1_9ACTN</name>
<evidence type="ECO:0000313" key="10">
    <source>
        <dbReference type="Proteomes" id="UP000198386"/>
    </source>
</evidence>
<protein>
    <recommendedName>
        <fullName evidence="7">TVP38/TMEM64 family membrane protein</fullName>
    </recommendedName>
</protein>
<comment type="caution">
    <text evidence="7">Lacks conserved residue(s) required for the propagation of feature annotation.</text>
</comment>
<sequence>MRAGALVAVLAVGTVVALTVDVPDVATVRGWIDRTGTPGLLLLTAGVGLALVGPVPRTAMSVLLGVVLGFWGGTAVALAGGMLGGLAAFALSRTLGRDAVARLEGPRLAAVDRVLADRGFGAVLAGRLLPVVPFSVLSHAAGLSAVPLGSYAAATALGLLPSTVLQVGVGASVPELTAWAARAGSPGVAVAVTALVVGGAVLLWRRRARSRTSAG</sequence>